<feature type="transmembrane region" description="Helical" evidence="6">
    <location>
        <begin position="37"/>
        <end position="59"/>
    </location>
</feature>
<dbReference type="Proteomes" id="UP000279259">
    <property type="component" value="Unassembled WGS sequence"/>
</dbReference>
<reference evidence="7 8" key="1">
    <citation type="submission" date="2018-11" db="EMBL/GenBank/DDBJ databases">
        <title>Genome sequence of Saitozyma podzolica DSM 27192.</title>
        <authorList>
            <person name="Aliyu H."/>
            <person name="Gorte O."/>
            <person name="Ochsenreither K."/>
        </authorList>
    </citation>
    <scope>NUCLEOTIDE SEQUENCE [LARGE SCALE GENOMIC DNA]</scope>
    <source>
        <strain evidence="7 8">DSM 27192</strain>
    </source>
</reference>
<feature type="transmembrane region" description="Helical" evidence="6">
    <location>
        <begin position="301"/>
        <end position="321"/>
    </location>
</feature>
<dbReference type="Gene3D" id="1.20.1250.20">
    <property type="entry name" value="MFS general substrate transporter like domains"/>
    <property type="match status" value="2"/>
</dbReference>
<name>A0A427YXJ3_9TREE</name>
<keyword evidence="8" id="KW-1185">Reference proteome</keyword>
<feature type="transmembrane region" description="Helical" evidence="6">
    <location>
        <begin position="375"/>
        <end position="396"/>
    </location>
</feature>
<accession>A0A427YXJ3</accession>
<dbReference type="InterPro" id="IPR036259">
    <property type="entry name" value="MFS_trans_sf"/>
</dbReference>
<dbReference type="SUPFAM" id="SSF103473">
    <property type="entry name" value="MFS general substrate transporter"/>
    <property type="match status" value="1"/>
</dbReference>
<dbReference type="GO" id="GO:0022857">
    <property type="term" value="F:transmembrane transporter activity"/>
    <property type="evidence" value="ECO:0007669"/>
    <property type="project" value="InterPro"/>
</dbReference>
<dbReference type="PANTHER" id="PTHR43791:SF46">
    <property type="entry name" value="MAJOR FACILITATOR SUPERFAMILY (MFS) PROFILE DOMAIN-CONTAINING PROTEIN-RELATED"/>
    <property type="match status" value="1"/>
</dbReference>
<evidence type="ECO:0000256" key="3">
    <source>
        <dbReference type="ARBA" id="ARBA00022692"/>
    </source>
</evidence>
<organism evidence="7 8">
    <name type="scientific">Saitozyma podzolica</name>
    <dbReference type="NCBI Taxonomy" id="1890683"/>
    <lineage>
        <taxon>Eukaryota</taxon>
        <taxon>Fungi</taxon>
        <taxon>Dikarya</taxon>
        <taxon>Basidiomycota</taxon>
        <taxon>Agaricomycotina</taxon>
        <taxon>Tremellomycetes</taxon>
        <taxon>Tremellales</taxon>
        <taxon>Trimorphomycetaceae</taxon>
        <taxon>Saitozyma</taxon>
    </lineage>
</organism>
<feature type="transmembrane region" description="Helical" evidence="6">
    <location>
        <begin position="235"/>
        <end position="254"/>
    </location>
</feature>
<dbReference type="PANTHER" id="PTHR43791">
    <property type="entry name" value="PERMEASE-RELATED"/>
    <property type="match status" value="1"/>
</dbReference>
<feature type="transmembrane region" description="Helical" evidence="6">
    <location>
        <begin position="274"/>
        <end position="294"/>
    </location>
</feature>
<keyword evidence="2" id="KW-0813">Transport</keyword>
<evidence type="ECO:0000256" key="4">
    <source>
        <dbReference type="ARBA" id="ARBA00022989"/>
    </source>
</evidence>
<comment type="caution">
    <text evidence="7">The sequence shown here is derived from an EMBL/GenBank/DDBJ whole genome shotgun (WGS) entry which is preliminary data.</text>
</comment>
<keyword evidence="3 6" id="KW-0812">Transmembrane</keyword>
<evidence type="ECO:0000313" key="8">
    <source>
        <dbReference type="Proteomes" id="UP000279259"/>
    </source>
</evidence>
<dbReference type="OrthoDB" id="2985014at2759"/>
<comment type="subcellular location">
    <subcellularLocation>
        <location evidence="1">Membrane</location>
        <topology evidence="1">Multi-pass membrane protein</topology>
    </subcellularLocation>
</comment>
<feature type="transmembrane region" description="Helical" evidence="6">
    <location>
        <begin position="66"/>
        <end position="85"/>
    </location>
</feature>
<dbReference type="Pfam" id="PF07690">
    <property type="entry name" value="MFS_1"/>
    <property type="match status" value="2"/>
</dbReference>
<dbReference type="STRING" id="1890683.A0A427YXJ3"/>
<protein>
    <recommendedName>
        <fullName evidence="9">Major facilitator superfamily (MFS) profile domain-containing protein</fullName>
    </recommendedName>
</protein>
<evidence type="ECO:0000256" key="6">
    <source>
        <dbReference type="SAM" id="Phobius"/>
    </source>
</evidence>
<proteinExistence type="predicted"/>
<dbReference type="InterPro" id="IPR011701">
    <property type="entry name" value="MFS"/>
</dbReference>
<evidence type="ECO:0000256" key="5">
    <source>
        <dbReference type="ARBA" id="ARBA00023136"/>
    </source>
</evidence>
<sequence length="433" mass="47250">MPALVFLYLISFVDRGTLSNASILGIKTDLHIDTTQYNLLATVFLFTYSFLDIPSNWVLQKIRANIWIAVLCFVWGVITILSGLAQNYSGAIAARVFLGVAEAGFFVSRDYCSREPPLTDSSPPPSSSPRYGTPANRCNGALPFSTAWAPCQAPSPDSSRTGWLTWTVELVSRRGGLVTVTFAPFIVWILPNSPSDSKWLSDDEKELLFNICASGGGSPHVPFRKGYLYAAFKDIKVWMVGMMGVGTVLPMYGFSYTLPTILTQLGYTAEQAQLMTVPIYAVSAVTTLVTAWISDRIGRRAPGIMICFAIAFVGLLTEFLLPKTTAFVHARYGALFLIPTVVDQGKRAMSSALELTMANVSAAIGTNAPNYPTGFGISLATVGLGFVLAGLLWWMLARENARRENLDKVVVNRLSPVEIEEMGDSAPTFRYIL</sequence>
<evidence type="ECO:0008006" key="9">
    <source>
        <dbReference type="Google" id="ProtNLM"/>
    </source>
</evidence>
<evidence type="ECO:0000256" key="1">
    <source>
        <dbReference type="ARBA" id="ARBA00004141"/>
    </source>
</evidence>
<dbReference type="AlphaFoldDB" id="A0A427YXJ3"/>
<keyword evidence="5 6" id="KW-0472">Membrane</keyword>
<keyword evidence="4 6" id="KW-1133">Transmembrane helix</keyword>
<dbReference type="EMBL" id="RSCD01000001">
    <property type="protein sequence ID" value="RSH95800.1"/>
    <property type="molecule type" value="Genomic_DNA"/>
</dbReference>
<gene>
    <name evidence="7" type="ORF">EHS25_000892</name>
</gene>
<evidence type="ECO:0000256" key="2">
    <source>
        <dbReference type="ARBA" id="ARBA00022448"/>
    </source>
</evidence>
<evidence type="ECO:0000313" key="7">
    <source>
        <dbReference type="EMBL" id="RSH95800.1"/>
    </source>
</evidence>
<dbReference type="GO" id="GO:0016020">
    <property type="term" value="C:membrane"/>
    <property type="evidence" value="ECO:0007669"/>
    <property type="project" value="UniProtKB-SubCell"/>
</dbReference>
<feature type="transmembrane region" description="Helical" evidence="6">
    <location>
        <begin position="91"/>
        <end position="108"/>
    </location>
</feature>